<protein>
    <recommendedName>
        <fullName evidence="1">Fructose-bisphosphate aldolase</fullName>
        <shortName evidence="1">FBP aldolase</shortName>
        <ecNumber evidence="1">4.1.2.13</ecNumber>
    </recommendedName>
</protein>
<keyword evidence="1" id="KW-0324">Glycolysis</keyword>
<keyword evidence="3" id="KW-1185">Reference proteome</keyword>
<dbReference type="EC" id="4.1.2.13" evidence="1"/>
<comment type="pathway">
    <text evidence="1">Carbohydrate degradation; glycolysis; D-glyceraldehyde 3-phosphate and glycerone phosphate from D-glucose: step 4/4.</text>
</comment>
<dbReference type="RefSeq" id="XP_064771620.1">
    <property type="nucleotide sequence ID" value="XM_064911937.1"/>
</dbReference>
<dbReference type="PANTHER" id="PTHR30304:SF0">
    <property type="entry name" value="D-TAGATOSE-1,6-BISPHOSPHATE ALDOLASE SUBUNIT GATY-RELATED"/>
    <property type="match status" value="1"/>
</dbReference>
<keyword evidence="1" id="KW-0862">Zinc</keyword>
<comment type="catalytic activity">
    <reaction evidence="1">
        <text>beta-D-fructose 1,6-bisphosphate = D-glyceraldehyde 3-phosphate + dihydroxyacetone phosphate</text>
        <dbReference type="Rhea" id="RHEA:14729"/>
        <dbReference type="ChEBI" id="CHEBI:32966"/>
        <dbReference type="ChEBI" id="CHEBI:57642"/>
        <dbReference type="ChEBI" id="CHEBI:59776"/>
        <dbReference type="EC" id="4.1.2.13"/>
    </reaction>
</comment>
<comment type="function">
    <text evidence="1">Catalyzes the aldol condensation of dihydroxyacetone phosphate (DHAP or glycerone-phosphate) with glyceraldehyde 3-phosphate (G3P) to form fructose 1,6-bisphosphate (FBP) in gluconeogenesis and the reverse reaction in glycolysis.</text>
</comment>
<evidence type="ECO:0000313" key="2">
    <source>
        <dbReference type="EMBL" id="KAK7208587.1"/>
    </source>
</evidence>
<dbReference type="GeneID" id="90037449"/>
<comment type="similarity">
    <text evidence="1">Belongs to the class II fructose-bisphosphate aldolase family.</text>
</comment>
<accession>A0ABR1FFN6</accession>
<dbReference type="PANTHER" id="PTHR30304">
    <property type="entry name" value="D-TAGATOSE-1,6-BISPHOSPHATE ALDOLASE"/>
    <property type="match status" value="1"/>
</dbReference>
<dbReference type="EMBL" id="JBBJBU010000001">
    <property type="protein sequence ID" value="KAK7208587.1"/>
    <property type="molecule type" value="Genomic_DNA"/>
</dbReference>
<keyword evidence="1" id="KW-0456">Lyase</keyword>
<dbReference type="InterPro" id="IPR050246">
    <property type="entry name" value="Class_II_FBP_aldolase"/>
</dbReference>
<organism evidence="2 3">
    <name type="scientific">Myxozyma melibiosi</name>
    <dbReference type="NCBI Taxonomy" id="54550"/>
    <lineage>
        <taxon>Eukaryota</taxon>
        <taxon>Fungi</taxon>
        <taxon>Dikarya</taxon>
        <taxon>Ascomycota</taxon>
        <taxon>Saccharomycotina</taxon>
        <taxon>Lipomycetes</taxon>
        <taxon>Lipomycetales</taxon>
        <taxon>Lipomycetaceae</taxon>
        <taxon>Myxozyma</taxon>
    </lineage>
</organism>
<comment type="caution">
    <text evidence="2">The sequence shown here is derived from an EMBL/GenBank/DDBJ whole genome shotgun (WGS) entry which is preliminary data.</text>
</comment>
<gene>
    <name evidence="2" type="ORF">BZA70DRAFT_274132</name>
</gene>
<dbReference type="InterPro" id="IPR000771">
    <property type="entry name" value="FBA_II"/>
</dbReference>
<proteinExistence type="inferred from homology"/>
<keyword evidence="1" id="KW-0479">Metal-binding</keyword>
<dbReference type="InterPro" id="IPR013785">
    <property type="entry name" value="Aldolase_TIM"/>
</dbReference>
<evidence type="ECO:0000313" key="3">
    <source>
        <dbReference type="Proteomes" id="UP001498771"/>
    </source>
</evidence>
<dbReference type="Gene3D" id="3.20.20.70">
    <property type="entry name" value="Aldolase class I"/>
    <property type="match status" value="1"/>
</dbReference>
<dbReference type="Pfam" id="PF01116">
    <property type="entry name" value="F_bP_aldolase"/>
    <property type="match status" value="1"/>
</dbReference>
<evidence type="ECO:0000256" key="1">
    <source>
        <dbReference type="RuleBase" id="RU366023"/>
    </source>
</evidence>
<dbReference type="PIRSF" id="PIRSF001359">
    <property type="entry name" value="F_bP_aldolase_II"/>
    <property type="match status" value="1"/>
</dbReference>
<dbReference type="SUPFAM" id="SSF51569">
    <property type="entry name" value="Aldolase"/>
    <property type="match status" value="1"/>
</dbReference>
<reference evidence="2 3" key="1">
    <citation type="submission" date="2024-03" db="EMBL/GenBank/DDBJ databases">
        <title>Genome-scale model development and genomic sequencing of the oleaginous clade Lipomyces.</title>
        <authorList>
            <consortium name="Lawrence Berkeley National Laboratory"/>
            <person name="Czajka J.J."/>
            <person name="Han Y."/>
            <person name="Kim J."/>
            <person name="Mondo S.J."/>
            <person name="Hofstad B.A."/>
            <person name="Robles A."/>
            <person name="Haridas S."/>
            <person name="Riley R."/>
            <person name="LaButti K."/>
            <person name="Pangilinan J."/>
            <person name="Andreopoulos W."/>
            <person name="Lipzen A."/>
            <person name="Yan J."/>
            <person name="Wang M."/>
            <person name="Ng V."/>
            <person name="Grigoriev I.V."/>
            <person name="Spatafora J.W."/>
            <person name="Magnuson J.K."/>
            <person name="Baker S.E."/>
            <person name="Pomraning K.R."/>
        </authorList>
    </citation>
    <scope>NUCLEOTIDE SEQUENCE [LARGE SCALE GENOMIC DNA]</scope>
    <source>
        <strain evidence="2 3">Phaff 52-87</strain>
    </source>
</reference>
<dbReference type="Proteomes" id="UP001498771">
    <property type="component" value="Unassembled WGS sequence"/>
</dbReference>
<sequence>MPAYPENNRTWQILQAAERGGYAVPAFNCYNADGVLGSIKAAENLNAPAMVEIFPFSLHFHGPEFVKFAAAACHAAKVPIALHLDHCTLPADVYTALELPFDSIMVDASTEDPEANIEFVSKIVKMAEERGITIEAEMGRIQGGEDGVPTVDMEALYTEPEFAADFMQKTGVHYLAPSFGNIHGPYPPGGPEKYWQLDRLAKIKELNPTIPLVLHGAYPIIPDLYKKTVELGMRKVNLNRNLHDDYLDYLKENIGKVEMTGLQENSIALWVKEAERCIKMLGCDGKAGDVKPIV</sequence>
<name>A0ABR1FFN6_9ASCO</name>
<comment type="cofactor">
    <cofactor evidence="1">
        <name>Zn(2+)</name>
        <dbReference type="ChEBI" id="CHEBI:29105"/>
    </cofactor>
    <text evidence="1">Binds 2 Zn(2+) ions per subunit. One is catalytic and the other provides a structural contribution.</text>
</comment>